<sequence>MSAALEGVGNVQGGEALELRASLGASFVQGKTMVFADLFTEVQEGDWIFSPRARLSYAFTPDLLISGHWDTLPSGTSTLLERQEFRGVSVQGQYGMRRVLPAWDLALPLDAEVVVLLNGQEWRRVAARAGVLRIQGAEVDRQGFHALTAIVTDETGVREFTREFSETYTFLPAGSGLYAASVGWQPGGWTVGGQAEFGLSPQMSLVTSLRWQTTQSRATARLNYAASTRWSHSFGVRYQGGTGTTGTFLDLTTRYRTRQWVLGAAVQTPLGRPNQTVLALSGAYVTNRWSAFGALQGGLATSWSVGGGWAYQATPDLAVTVTGEASPQSWRASVGLTYQLAPTLRAAVAAESAPQALSGSLNVTYQPAPGHKVEAEWRQPGPVSAAYSYAGPVQLSLGVSTAGDVTALAQGALTFTGGRLLVSPAMTQRAIVVQTGVPNLPLLINGAAPMTTNSQGELILTDLGTGQSTEISVDLARLPITVGVGTDRVVVVPPLSGVTVFDWRGNFILSRWVLVRWQDGRPAAGARLELNGQSYNTDDEGYAFLPDGPALLSGQLVYGDGTTPCRIDLAPQQTEITCQ</sequence>
<dbReference type="SUPFAM" id="SSF56935">
    <property type="entry name" value="Porins"/>
    <property type="match status" value="1"/>
</dbReference>
<dbReference type="Proteomes" id="UP000484842">
    <property type="component" value="Unassembled WGS sequence"/>
</dbReference>
<accession>A0A7X1NUR2</accession>
<gene>
    <name evidence="1" type="ORF">F8S09_05565</name>
</gene>
<dbReference type="EMBL" id="WBSL01000001">
    <property type="protein sequence ID" value="MPY66166.1"/>
    <property type="molecule type" value="Genomic_DNA"/>
</dbReference>
<evidence type="ECO:0000313" key="1">
    <source>
        <dbReference type="EMBL" id="MPY66166.1"/>
    </source>
</evidence>
<name>A0A7X1NUR2_9DEIO</name>
<evidence type="ECO:0000313" key="2">
    <source>
        <dbReference type="Proteomes" id="UP000484842"/>
    </source>
</evidence>
<keyword evidence="2" id="KW-1185">Reference proteome</keyword>
<dbReference type="RefSeq" id="WP_152869593.1">
    <property type="nucleotide sequence ID" value="NZ_WBSL01000001.1"/>
</dbReference>
<reference evidence="1 2" key="1">
    <citation type="submission" date="2019-10" db="EMBL/GenBank/DDBJ databases">
        <title>Deinococcus sp. isolated from soil.</title>
        <authorList>
            <person name="Li Y."/>
            <person name="Wang J."/>
        </authorList>
    </citation>
    <scope>NUCLEOTIDE SEQUENCE [LARGE SCALE GENOMIC DNA]</scope>
    <source>
        <strain evidence="1 2">SDU3-2</strain>
    </source>
</reference>
<proteinExistence type="predicted"/>
<organism evidence="1 2">
    <name type="scientific">Deinococcus terrestris</name>
    <dbReference type="NCBI Taxonomy" id="2651870"/>
    <lineage>
        <taxon>Bacteria</taxon>
        <taxon>Thermotogati</taxon>
        <taxon>Deinococcota</taxon>
        <taxon>Deinococci</taxon>
        <taxon>Deinococcales</taxon>
        <taxon>Deinococcaceae</taxon>
        <taxon>Deinococcus</taxon>
    </lineage>
</organism>
<comment type="caution">
    <text evidence="1">The sequence shown here is derived from an EMBL/GenBank/DDBJ whole genome shotgun (WGS) entry which is preliminary data.</text>
</comment>
<protein>
    <submittedName>
        <fullName evidence="1">Fimbria/pilus outer membrane usher protein</fullName>
    </submittedName>
</protein>
<dbReference type="AlphaFoldDB" id="A0A7X1NUR2"/>